<dbReference type="InterPro" id="IPR002550">
    <property type="entry name" value="CNNM"/>
</dbReference>
<keyword evidence="6 8" id="KW-0129">CBS domain</keyword>
<feature type="transmembrane region" description="Helical" evidence="10">
    <location>
        <begin position="17"/>
        <end position="40"/>
    </location>
</feature>
<feature type="domain" description="CBS" evidence="11">
    <location>
        <begin position="230"/>
        <end position="289"/>
    </location>
</feature>
<dbReference type="InterPro" id="IPR046342">
    <property type="entry name" value="CBS_dom_sf"/>
</dbReference>
<evidence type="ECO:0000259" key="12">
    <source>
        <dbReference type="PROSITE" id="PS51846"/>
    </source>
</evidence>
<dbReference type="PROSITE" id="PS51371">
    <property type="entry name" value="CBS"/>
    <property type="match status" value="1"/>
</dbReference>
<dbReference type="Pfam" id="PF01595">
    <property type="entry name" value="CNNM"/>
    <property type="match status" value="1"/>
</dbReference>
<comment type="caution">
    <text evidence="13">The sequence shown here is derived from an EMBL/GenBank/DDBJ whole genome shotgun (WGS) entry which is preliminary data.</text>
</comment>
<feature type="transmembrane region" description="Helical" evidence="10">
    <location>
        <begin position="112"/>
        <end position="133"/>
    </location>
</feature>
<organism evidence="13 14">
    <name type="scientific">Polyangium spumosum</name>
    <dbReference type="NCBI Taxonomy" id="889282"/>
    <lineage>
        <taxon>Bacteria</taxon>
        <taxon>Pseudomonadati</taxon>
        <taxon>Myxococcota</taxon>
        <taxon>Polyangia</taxon>
        <taxon>Polyangiales</taxon>
        <taxon>Polyangiaceae</taxon>
        <taxon>Polyangium</taxon>
    </lineage>
</organism>
<evidence type="ECO:0000256" key="5">
    <source>
        <dbReference type="ARBA" id="ARBA00022989"/>
    </source>
</evidence>
<dbReference type="InterPro" id="IPR016169">
    <property type="entry name" value="FAD-bd_PCMH_sub2"/>
</dbReference>
<evidence type="ECO:0000256" key="8">
    <source>
        <dbReference type="PROSITE-ProRule" id="PRU00703"/>
    </source>
</evidence>
<evidence type="ECO:0000313" key="14">
    <source>
        <dbReference type="Proteomes" id="UP000440224"/>
    </source>
</evidence>
<dbReference type="PANTHER" id="PTHR43099">
    <property type="entry name" value="UPF0053 PROTEIN YRKA"/>
    <property type="match status" value="1"/>
</dbReference>
<dbReference type="SUPFAM" id="SSF54631">
    <property type="entry name" value="CBS-domain pair"/>
    <property type="match status" value="1"/>
</dbReference>
<keyword evidence="7 9" id="KW-0472">Membrane</keyword>
<feature type="domain" description="CNNM transmembrane" evidence="12">
    <location>
        <begin position="9"/>
        <end position="213"/>
    </location>
</feature>
<dbReference type="PROSITE" id="PS51846">
    <property type="entry name" value="CNNM"/>
    <property type="match status" value="1"/>
</dbReference>
<feature type="transmembrane region" description="Helical" evidence="10">
    <location>
        <begin position="145"/>
        <end position="167"/>
    </location>
</feature>
<dbReference type="InterPro" id="IPR000644">
    <property type="entry name" value="CBS_dom"/>
</dbReference>
<evidence type="ECO:0000256" key="1">
    <source>
        <dbReference type="ARBA" id="ARBA00004651"/>
    </source>
</evidence>
<evidence type="ECO:0000256" key="7">
    <source>
        <dbReference type="ARBA" id="ARBA00023136"/>
    </source>
</evidence>
<evidence type="ECO:0000256" key="10">
    <source>
        <dbReference type="SAM" id="Phobius"/>
    </source>
</evidence>
<proteinExistence type="predicted"/>
<keyword evidence="5 9" id="KW-1133">Transmembrane helix</keyword>
<keyword evidence="3 9" id="KW-0812">Transmembrane</keyword>
<gene>
    <name evidence="13" type="ORF">GF068_30000</name>
</gene>
<dbReference type="InterPro" id="IPR036318">
    <property type="entry name" value="FAD-bd_PCMH-like_sf"/>
</dbReference>
<dbReference type="SUPFAM" id="SSF56176">
    <property type="entry name" value="FAD-binding/transporter-associated domain-like"/>
    <property type="match status" value="1"/>
</dbReference>
<evidence type="ECO:0000256" key="9">
    <source>
        <dbReference type="PROSITE-ProRule" id="PRU01193"/>
    </source>
</evidence>
<accession>A0A6N7PVW2</accession>
<evidence type="ECO:0000256" key="3">
    <source>
        <dbReference type="ARBA" id="ARBA00022692"/>
    </source>
</evidence>
<evidence type="ECO:0000256" key="4">
    <source>
        <dbReference type="ARBA" id="ARBA00022737"/>
    </source>
</evidence>
<evidence type="ECO:0000256" key="6">
    <source>
        <dbReference type="ARBA" id="ARBA00023122"/>
    </source>
</evidence>
<dbReference type="Gene3D" id="3.30.465.10">
    <property type="match status" value="1"/>
</dbReference>
<comment type="subcellular location">
    <subcellularLocation>
        <location evidence="1">Cell membrane</location>
        <topology evidence="1">Multi-pass membrane protein</topology>
    </subcellularLocation>
</comment>
<dbReference type="GO" id="GO:0005886">
    <property type="term" value="C:plasma membrane"/>
    <property type="evidence" value="ECO:0007669"/>
    <property type="project" value="UniProtKB-SubCell"/>
</dbReference>
<dbReference type="CDD" id="cd04590">
    <property type="entry name" value="CBS_pair_CorC_HlyC_assoc"/>
    <property type="match status" value="1"/>
</dbReference>
<keyword evidence="2" id="KW-1003">Cell membrane</keyword>
<dbReference type="RefSeq" id="WP_338046640.1">
    <property type="nucleotide sequence ID" value="NZ_WJIE01000010.1"/>
</dbReference>
<dbReference type="SMART" id="SM01091">
    <property type="entry name" value="CorC_HlyC"/>
    <property type="match status" value="1"/>
</dbReference>
<dbReference type="Proteomes" id="UP000440224">
    <property type="component" value="Unassembled WGS sequence"/>
</dbReference>
<evidence type="ECO:0000313" key="13">
    <source>
        <dbReference type="EMBL" id="MRG96123.1"/>
    </source>
</evidence>
<evidence type="ECO:0000256" key="2">
    <source>
        <dbReference type="ARBA" id="ARBA00022475"/>
    </source>
</evidence>
<dbReference type="Pfam" id="PF00571">
    <property type="entry name" value="CBS"/>
    <property type="match status" value="2"/>
</dbReference>
<evidence type="ECO:0000259" key="11">
    <source>
        <dbReference type="PROSITE" id="PS51371"/>
    </source>
</evidence>
<protein>
    <submittedName>
        <fullName evidence="13">DUF21 domain-containing protein</fullName>
    </submittedName>
</protein>
<keyword evidence="4" id="KW-0677">Repeat</keyword>
<dbReference type="InterPro" id="IPR051676">
    <property type="entry name" value="UPF0053_domain"/>
</dbReference>
<dbReference type="EMBL" id="WJIE01000010">
    <property type="protein sequence ID" value="MRG96123.1"/>
    <property type="molecule type" value="Genomic_DNA"/>
</dbReference>
<feature type="transmembrane region" description="Helical" evidence="10">
    <location>
        <begin position="69"/>
        <end position="92"/>
    </location>
</feature>
<dbReference type="GO" id="GO:0050660">
    <property type="term" value="F:flavin adenine dinucleotide binding"/>
    <property type="evidence" value="ECO:0007669"/>
    <property type="project" value="InterPro"/>
</dbReference>
<keyword evidence="14" id="KW-1185">Reference proteome</keyword>
<dbReference type="Pfam" id="PF03471">
    <property type="entry name" value="CorC_HlyC"/>
    <property type="match status" value="1"/>
</dbReference>
<sequence length="448" mass="47843">MRRIGGSCQEAAIVTELLVIFALVLVNGVLAGAEIAVVALRGSRLDQLVAEKSSRARAVKNLRDNPERFLATVQIGITVIGALAGAFGGATFAEDIAPLVAGVPLLADHAEAVAIGVVVVLISYLSLVLGELVPKSLALRYAETYALNIAKPLLGLSFLTRPVVWFLTASSNVVLRLFGDRTTFTEARLSPAELQQLLGEATKAGSVDPRAGEIASRAFDLPELSAAQVMVPRTRMVSLSRDATIEDVRRVVAAHGHTRMPVYEEDLDHVIGYVNVKDVFMRATGEVSFTAKDVLRHAYFVGESVRAVALLEAMKKRRTQIAIVVDELGATSGMVTLEDLVEELVGDVFGEHEAPKPEIVCPEAEGTFLVLGSAPVHDVNRALGLDLPMEESFTTIAGLVLHLAQSIPAEGTKLTTEDGTGIEVVEATPQRVRKVRITPPAAPTEGER</sequence>
<reference evidence="13 14" key="1">
    <citation type="submission" date="2019-10" db="EMBL/GenBank/DDBJ databases">
        <title>A soil myxobacterium in the family Polyangiaceae.</title>
        <authorList>
            <person name="Li Y."/>
            <person name="Wang J."/>
        </authorList>
    </citation>
    <scope>NUCLEOTIDE SEQUENCE [LARGE SCALE GENOMIC DNA]</scope>
    <source>
        <strain evidence="13 14">DSM 14734</strain>
    </source>
</reference>
<dbReference type="Gene3D" id="3.10.580.10">
    <property type="entry name" value="CBS-domain"/>
    <property type="match status" value="1"/>
</dbReference>
<dbReference type="PANTHER" id="PTHR43099:SF5">
    <property type="entry name" value="HLYC_CORC FAMILY TRANSPORTER"/>
    <property type="match status" value="1"/>
</dbReference>
<dbReference type="AlphaFoldDB" id="A0A6N7PVW2"/>
<dbReference type="InterPro" id="IPR044751">
    <property type="entry name" value="Ion_transp-like_CBS"/>
</dbReference>
<dbReference type="InterPro" id="IPR005170">
    <property type="entry name" value="Transptr-assoc_dom"/>
</dbReference>
<name>A0A6N7PVW2_9BACT</name>